<dbReference type="EMBL" id="CACVBS010000038">
    <property type="protein sequence ID" value="CAA7263096.1"/>
    <property type="molecule type" value="Genomic_DNA"/>
</dbReference>
<name>A0A8S0WAG8_CYCAE</name>
<dbReference type="Proteomes" id="UP000467700">
    <property type="component" value="Unassembled WGS sequence"/>
</dbReference>
<reference evidence="1 2" key="1">
    <citation type="submission" date="2020-01" db="EMBL/GenBank/DDBJ databases">
        <authorList>
            <person name="Gupta K D."/>
        </authorList>
    </citation>
    <scope>NUCLEOTIDE SEQUENCE [LARGE SCALE GENOMIC DNA]</scope>
</reference>
<sequence length="338" mass="38146">MPPTSLPHVETIDHPSWPVWFCHPYLITRGPKASYLWYCIPLQEPILRGRLEGQIFPYAEHYGISQSHVLTGMEVHRDDERWYDLLLHDLSDGYLTDRVSVGPFESNGSRSVNGGLIGVVNGRAAIYKRNGEERILEVYAVTEDSKLALEHTLHEPAEVPSEGRIFMYVSGRPASILLKCTSEAVITASMYSRYPSSVRLTRWSSNSRLIDHRTVDFARDLNLPHTQQESHIRGHTSVDSPFSKALVIGSYEHILKEDDSEPVTVIRSFDSSTLALQWVTTIPQRNSTLHFIPQRNMILALGVTRIDWESHPLARVGLMALDAATGIIHSTLMNWTAP</sequence>
<dbReference type="OrthoDB" id="3026076at2759"/>
<dbReference type="AlphaFoldDB" id="A0A8S0WAG8"/>
<protein>
    <submittedName>
        <fullName evidence="1">Uncharacterized protein</fullName>
    </submittedName>
</protein>
<evidence type="ECO:0000313" key="1">
    <source>
        <dbReference type="EMBL" id="CAA7263096.1"/>
    </source>
</evidence>
<organism evidence="1 2">
    <name type="scientific">Cyclocybe aegerita</name>
    <name type="common">Black poplar mushroom</name>
    <name type="synonym">Agrocybe aegerita</name>
    <dbReference type="NCBI Taxonomy" id="1973307"/>
    <lineage>
        <taxon>Eukaryota</taxon>
        <taxon>Fungi</taxon>
        <taxon>Dikarya</taxon>
        <taxon>Basidiomycota</taxon>
        <taxon>Agaricomycotina</taxon>
        <taxon>Agaricomycetes</taxon>
        <taxon>Agaricomycetidae</taxon>
        <taxon>Agaricales</taxon>
        <taxon>Agaricineae</taxon>
        <taxon>Bolbitiaceae</taxon>
        <taxon>Cyclocybe</taxon>
    </lineage>
</organism>
<keyword evidence="2" id="KW-1185">Reference proteome</keyword>
<evidence type="ECO:0000313" key="2">
    <source>
        <dbReference type="Proteomes" id="UP000467700"/>
    </source>
</evidence>
<comment type="caution">
    <text evidence="1">The sequence shown here is derived from an EMBL/GenBank/DDBJ whole genome shotgun (WGS) entry which is preliminary data.</text>
</comment>
<gene>
    <name evidence="1" type="ORF">AAE3_LOCUS5445</name>
</gene>
<proteinExistence type="predicted"/>
<accession>A0A8S0WAG8</accession>